<dbReference type="AlphaFoldDB" id="A0A9D3UT59"/>
<feature type="compositionally biased region" description="Gly residues" evidence="1">
    <location>
        <begin position="62"/>
        <end position="73"/>
    </location>
</feature>
<proteinExistence type="predicted"/>
<keyword evidence="3" id="KW-1185">Reference proteome</keyword>
<organism evidence="2 3">
    <name type="scientific">Gossypium stocksii</name>
    <dbReference type="NCBI Taxonomy" id="47602"/>
    <lineage>
        <taxon>Eukaryota</taxon>
        <taxon>Viridiplantae</taxon>
        <taxon>Streptophyta</taxon>
        <taxon>Embryophyta</taxon>
        <taxon>Tracheophyta</taxon>
        <taxon>Spermatophyta</taxon>
        <taxon>Magnoliopsida</taxon>
        <taxon>eudicotyledons</taxon>
        <taxon>Gunneridae</taxon>
        <taxon>Pentapetalae</taxon>
        <taxon>rosids</taxon>
        <taxon>malvids</taxon>
        <taxon>Malvales</taxon>
        <taxon>Malvaceae</taxon>
        <taxon>Malvoideae</taxon>
        <taxon>Gossypium</taxon>
    </lineage>
</organism>
<feature type="region of interest" description="Disordered" evidence="1">
    <location>
        <begin position="54"/>
        <end position="73"/>
    </location>
</feature>
<evidence type="ECO:0000313" key="2">
    <source>
        <dbReference type="EMBL" id="KAH1056971.1"/>
    </source>
</evidence>
<evidence type="ECO:0000313" key="3">
    <source>
        <dbReference type="Proteomes" id="UP000828251"/>
    </source>
</evidence>
<name>A0A9D3UT59_9ROSI</name>
<evidence type="ECO:0000256" key="1">
    <source>
        <dbReference type="SAM" id="MobiDB-lite"/>
    </source>
</evidence>
<comment type="caution">
    <text evidence="2">The sequence shown here is derived from an EMBL/GenBank/DDBJ whole genome shotgun (WGS) entry which is preliminary data.</text>
</comment>
<dbReference type="OrthoDB" id="1001469at2759"/>
<protein>
    <submittedName>
        <fullName evidence="2">Uncharacterized protein</fullName>
    </submittedName>
</protein>
<sequence>MLQVLDLTEKDALLTIQNGLKPWVRQELEQRSVQMLSEAMMVVESMVKFHLGKEEEDVVDGNGNGDNGGNGKP</sequence>
<dbReference type="EMBL" id="JAIQCV010000010">
    <property type="protein sequence ID" value="KAH1056971.1"/>
    <property type="molecule type" value="Genomic_DNA"/>
</dbReference>
<accession>A0A9D3UT59</accession>
<gene>
    <name evidence="2" type="ORF">J1N35_035036</name>
</gene>
<dbReference type="Proteomes" id="UP000828251">
    <property type="component" value="Unassembled WGS sequence"/>
</dbReference>
<reference evidence="2 3" key="1">
    <citation type="journal article" date="2021" name="Plant Biotechnol. J.">
        <title>Multi-omics assisted identification of the key and species-specific regulatory components of drought-tolerant mechanisms in Gossypium stocksii.</title>
        <authorList>
            <person name="Yu D."/>
            <person name="Ke L."/>
            <person name="Zhang D."/>
            <person name="Wu Y."/>
            <person name="Sun Y."/>
            <person name="Mei J."/>
            <person name="Sun J."/>
            <person name="Sun Y."/>
        </authorList>
    </citation>
    <scope>NUCLEOTIDE SEQUENCE [LARGE SCALE GENOMIC DNA]</scope>
    <source>
        <strain evidence="3">cv. E1</strain>
        <tissue evidence="2">Leaf</tissue>
    </source>
</reference>